<dbReference type="GO" id="GO:0016829">
    <property type="term" value="F:lyase activity"/>
    <property type="evidence" value="ECO:0007669"/>
    <property type="project" value="UniProtKB-KW"/>
</dbReference>
<dbReference type="GO" id="GO:0106300">
    <property type="term" value="P:protein-DNA covalent cross-linking repair"/>
    <property type="evidence" value="ECO:0007669"/>
    <property type="project" value="InterPro"/>
</dbReference>
<keyword evidence="7" id="KW-0456">Lyase</keyword>
<dbReference type="EMBL" id="AP017457">
    <property type="protein sequence ID" value="BAU99459.1"/>
    <property type="molecule type" value="Genomic_DNA"/>
</dbReference>
<sequence length="226" mass="24939">MCGGYALAEPTEVLEDVFHVDVVGENLPVPSWNIRPTNQVPIVVDTIDAQSGAQLRRLESARWSLIPSWVKGEPPKFSTFNARSEDAAAKASWRDAVKSKRCLVPASGYYEWVVEDGVKVPHYIHSDHLIAFAGLYSWWRAAESDPWMLTATILTMPTVPQLAAIHDRNPVPLPEQYWDEWLNPATMGTQELVDAAVAAAIPVASGLSEYAVNPLRGNGPDLIEPR</sequence>
<evidence type="ECO:0000313" key="10">
    <source>
        <dbReference type="Proteomes" id="UP000243847"/>
    </source>
</evidence>
<gene>
    <name evidence="9" type="ORF">AUMI_19170</name>
</gene>
<dbReference type="SUPFAM" id="SSF143081">
    <property type="entry name" value="BB1717-like"/>
    <property type="match status" value="1"/>
</dbReference>
<keyword evidence="4 8" id="KW-0378">Hydrolase</keyword>
<dbReference type="GeneID" id="80452111"/>
<dbReference type="AlphaFoldDB" id="A0A173LX74"/>
<dbReference type="Pfam" id="PF02586">
    <property type="entry name" value="SRAP"/>
    <property type="match status" value="1"/>
</dbReference>
<protein>
    <recommendedName>
        <fullName evidence="8">Abasic site processing protein</fullName>
        <ecNumber evidence="8">3.4.-.-</ecNumber>
    </recommendedName>
</protein>
<accession>A0A173LX74</accession>
<dbReference type="Proteomes" id="UP000243847">
    <property type="component" value="Chromosome sequence1"/>
</dbReference>
<keyword evidence="5" id="KW-0190">Covalent protein-DNA linkage</keyword>
<evidence type="ECO:0000256" key="3">
    <source>
        <dbReference type="ARBA" id="ARBA00022763"/>
    </source>
</evidence>
<name>A0A173LX74_9MICO</name>
<evidence type="ECO:0000256" key="5">
    <source>
        <dbReference type="ARBA" id="ARBA00023124"/>
    </source>
</evidence>
<keyword evidence="6" id="KW-0238">DNA-binding</keyword>
<dbReference type="EC" id="3.4.-.-" evidence="8"/>
<comment type="similarity">
    <text evidence="1 8">Belongs to the SOS response-associated peptidase family.</text>
</comment>
<dbReference type="Gene3D" id="3.90.1680.10">
    <property type="entry name" value="SOS response associated peptidase-like"/>
    <property type="match status" value="1"/>
</dbReference>
<keyword evidence="3" id="KW-0227">DNA damage</keyword>
<dbReference type="RefSeq" id="WP_096381887.1">
    <property type="nucleotide sequence ID" value="NZ_AP017457.1"/>
</dbReference>
<evidence type="ECO:0000256" key="6">
    <source>
        <dbReference type="ARBA" id="ARBA00023125"/>
    </source>
</evidence>
<dbReference type="InterPro" id="IPR036590">
    <property type="entry name" value="SRAP-like"/>
</dbReference>
<dbReference type="PANTHER" id="PTHR13604">
    <property type="entry name" value="DC12-RELATED"/>
    <property type="match status" value="1"/>
</dbReference>
<evidence type="ECO:0000256" key="4">
    <source>
        <dbReference type="ARBA" id="ARBA00022801"/>
    </source>
</evidence>
<evidence type="ECO:0000313" key="9">
    <source>
        <dbReference type="EMBL" id="BAU99459.1"/>
    </source>
</evidence>
<evidence type="ECO:0000256" key="8">
    <source>
        <dbReference type="RuleBase" id="RU364100"/>
    </source>
</evidence>
<evidence type="ECO:0000256" key="2">
    <source>
        <dbReference type="ARBA" id="ARBA00022670"/>
    </source>
</evidence>
<dbReference type="KEGG" id="amin:AUMI_19170"/>
<reference evidence="9 10" key="1">
    <citation type="journal article" date="2016" name="Genome Announc.">
        <title>Complete Genome Sequence of Aurantimicrobium minutum Type Strain KNCT, a Planktonic Ultramicrobacterium Isolated from River Water.</title>
        <authorList>
            <person name="Nakai R."/>
            <person name="Fujisawa T."/>
            <person name="Nakamura Y."/>
            <person name="Nishide H."/>
            <person name="Uchiyama I."/>
            <person name="Baba T."/>
            <person name="Toyoda A."/>
            <person name="Fujiyama A."/>
            <person name="Naganuma T."/>
            <person name="Niki H."/>
        </authorList>
    </citation>
    <scope>NUCLEOTIDE SEQUENCE [LARGE SCALE GENOMIC DNA]</scope>
    <source>
        <strain evidence="9 10">KNC</strain>
    </source>
</reference>
<keyword evidence="2 8" id="KW-0645">Protease</keyword>
<evidence type="ECO:0000256" key="1">
    <source>
        <dbReference type="ARBA" id="ARBA00008136"/>
    </source>
</evidence>
<evidence type="ECO:0000256" key="7">
    <source>
        <dbReference type="ARBA" id="ARBA00023239"/>
    </source>
</evidence>
<dbReference type="GO" id="GO:0003697">
    <property type="term" value="F:single-stranded DNA binding"/>
    <property type="evidence" value="ECO:0007669"/>
    <property type="project" value="InterPro"/>
</dbReference>
<dbReference type="GO" id="GO:0006508">
    <property type="term" value="P:proteolysis"/>
    <property type="evidence" value="ECO:0007669"/>
    <property type="project" value="UniProtKB-KW"/>
</dbReference>
<organism evidence="9 10">
    <name type="scientific">Aurantimicrobium minutum</name>
    <dbReference type="NCBI Taxonomy" id="708131"/>
    <lineage>
        <taxon>Bacteria</taxon>
        <taxon>Bacillati</taxon>
        <taxon>Actinomycetota</taxon>
        <taxon>Actinomycetes</taxon>
        <taxon>Micrococcales</taxon>
        <taxon>Microbacteriaceae</taxon>
        <taxon>Aurantimicrobium</taxon>
    </lineage>
</organism>
<dbReference type="OrthoDB" id="9782620at2"/>
<proteinExistence type="inferred from homology"/>
<dbReference type="InterPro" id="IPR003738">
    <property type="entry name" value="SRAP"/>
</dbReference>
<dbReference type="PANTHER" id="PTHR13604:SF0">
    <property type="entry name" value="ABASIC SITE PROCESSING PROTEIN HMCES"/>
    <property type="match status" value="1"/>
</dbReference>
<dbReference type="GO" id="GO:0008233">
    <property type="term" value="F:peptidase activity"/>
    <property type="evidence" value="ECO:0007669"/>
    <property type="project" value="UniProtKB-KW"/>
</dbReference>